<dbReference type="Proteomes" id="UP000547879">
    <property type="component" value="Unassembled WGS sequence"/>
</dbReference>
<comment type="caution">
    <text evidence="2">The sequence shown here is derived from an EMBL/GenBank/DDBJ whole genome shotgun (WGS) entry which is preliminary data.</text>
</comment>
<evidence type="ECO:0000256" key="1">
    <source>
        <dbReference type="SAM" id="MobiDB-lite"/>
    </source>
</evidence>
<reference evidence="2 3" key="1">
    <citation type="submission" date="2020-08" db="EMBL/GenBank/DDBJ databases">
        <title>Genomic Encyclopedia of Type Strains, Phase IV (KMG-IV): sequencing the most valuable type-strain genomes for metagenomic binning, comparative biology and taxonomic classification.</title>
        <authorList>
            <person name="Goeker M."/>
        </authorList>
    </citation>
    <scope>NUCLEOTIDE SEQUENCE [LARGE SCALE GENOMIC DNA]</scope>
    <source>
        <strain evidence="2 3">DSM 100734</strain>
    </source>
</reference>
<dbReference type="EMBL" id="JACHEG010000008">
    <property type="protein sequence ID" value="MBB6165220.1"/>
    <property type="molecule type" value="Genomic_DNA"/>
</dbReference>
<evidence type="ECO:0000313" key="2">
    <source>
        <dbReference type="EMBL" id="MBB6165220.1"/>
    </source>
</evidence>
<gene>
    <name evidence="2" type="ORF">HNQ72_005066</name>
</gene>
<keyword evidence="3" id="KW-1185">Reference proteome</keyword>
<dbReference type="AlphaFoldDB" id="A0A7X0D248"/>
<evidence type="ECO:0000313" key="3">
    <source>
        <dbReference type="Proteomes" id="UP000547879"/>
    </source>
</evidence>
<feature type="compositionally biased region" description="Basic and acidic residues" evidence="1">
    <location>
        <begin position="40"/>
        <end position="50"/>
    </location>
</feature>
<protein>
    <submittedName>
        <fullName evidence="2">Uncharacterized protein</fullName>
    </submittedName>
</protein>
<proteinExistence type="predicted"/>
<organism evidence="2 3">
    <name type="scientific">Rhizobium wenxiniae</name>
    <dbReference type="NCBI Taxonomy" id="1737357"/>
    <lineage>
        <taxon>Bacteria</taxon>
        <taxon>Pseudomonadati</taxon>
        <taxon>Pseudomonadota</taxon>
        <taxon>Alphaproteobacteria</taxon>
        <taxon>Hyphomicrobiales</taxon>
        <taxon>Rhizobiaceae</taxon>
        <taxon>Rhizobium/Agrobacterium group</taxon>
        <taxon>Rhizobium</taxon>
    </lineage>
</organism>
<feature type="compositionally biased region" description="Polar residues" evidence="1">
    <location>
        <begin position="1"/>
        <end position="23"/>
    </location>
</feature>
<sequence length="57" mass="6026">MTDGKTFSLSANGDSWSLETDPSTGEAMVLHRANASSGGHETRSSIDRFLEVSVGKP</sequence>
<feature type="region of interest" description="Disordered" evidence="1">
    <location>
        <begin position="1"/>
        <end position="57"/>
    </location>
</feature>
<name>A0A7X0D248_9HYPH</name>
<dbReference type="RefSeq" id="WP_183996324.1">
    <property type="nucleotide sequence ID" value="NZ_BMHW01000009.1"/>
</dbReference>
<accession>A0A7X0D248</accession>